<evidence type="ECO:0000256" key="3">
    <source>
        <dbReference type="ARBA" id="ARBA00022801"/>
    </source>
</evidence>
<sequence length="221" mass="24630">MKVIDGDTLRLAGGDTVRLIGVNTPELGREGRRGQEGAWEATQYLRQWVLGQQVEVVPGVERRDRYGRLLAHVGLQGVSLSERLIEHGLGVAVAIAPNVRLSDCLFEAERRAREAGVGLWRSDPVRPAGEVRSGGFALLRGRVTQIDLTSKAVYVELDDYLVLRVERKRLDAKEQVWLHSLKGVMVEVRGWVIDRGEQIGAGRKRWLIGISDLRHVKTTNG</sequence>
<dbReference type="STRING" id="1232683.ADIMK_0791"/>
<dbReference type="SMART" id="SM00318">
    <property type="entry name" value="SNc"/>
    <property type="match status" value="1"/>
</dbReference>
<dbReference type="PATRIC" id="fig|1232683.4.peg.783"/>
<dbReference type="PROSITE" id="PS50830">
    <property type="entry name" value="TNASE_3"/>
    <property type="match status" value="1"/>
</dbReference>
<gene>
    <name evidence="5" type="ORF">ADIMK_0791</name>
</gene>
<protein>
    <recommendedName>
        <fullName evidence="4">TNase-like domain-containing protein</fullName>
    </recommendedName>
</protein>
<evidence type="ECO:0000313" key="5">
    <source>
        <dbReference type="EMBL" id="KEA65089.1"/>
    </source>
</evidence>
<dbReference type="GO" id="GO:0016787">
    <property type="term" value="F:hydrolase activity"/>
    <property type="evidence" value="ECO:0007669"/>
    <property type="project" value="UniProtKB-KW"/>
</dbReference>
<evidence type="ECO:0000259" key="4">
    <source>
        <dbReference type="PROSITE" id="PS50830"/>
    </source>
</evidence>
<keyword evidence="3" id="KW-0378">Hydrolase</keyword>
<dbReference type="Proteomes" id="UP000028252">
    <property type="component" value="Unassembled WGS sequence"/>
</dbReference>
<accession>A0A081G2T4</accession>
<dbReference type="eggNOG" id="COG1525">
    <property type="taxonomic scope" value="Bacteria"/>
</dbReference>
<evidence type="ECO:0000313" key="6">
    <source>
        <dbReference type="Proteomes" id="UP000028252"/>
    </source>
</evidence>
<organism evidence="5 6">
    <name type="scientific">Marinobacterium lacunae</name>
    <dbReference type="NCBI Taxonomy" id="1232683"/>
    <lineage>
        <taxon>Bacteria</taxon>
        <taxon>Pseudomonadati</taxon>
        <taxon>Pseudomonadota</taxon>
        <taxon>Gammaproteobacteria</taxon>
        <taxon>Oceanospirillales</taxon>
        <taxon>Oceanospirillaceae</taxon>
        <taxon>Marinobacterium</taxon>
    </lineage>
</organism>
<reference evidence="5 6" key="1">
    <citation type="submission" date="2014-04" db="EMBL/GenBank/DDBJ databases">
        <title>Marinobacterium kochiensis sp. nov., isolated from sediment sample collected from Kochi backwaters in Kerala, India.</title>
        <authorList>
            <person name="Singh A."/>
            <person name="Pinnaka A.K."/>
        </authorList>
    </citation>
    <scope>NUCLEOTIDE SEQUENCE [LARGE SCALE GENOMIC DNA]</scope>
    <source>
        <strain evidence="5 6">AK27</strain>
    </source>
</reference>
<keyword evidence="1" id="KW-0540">Nuclease</keyword>
<keyword evidence="2" id="KW-0255">Endonuclease</keyword>
<evidence type="ECO:0000256" key="2">
    <source>
        <dbReference type="ARBA" id="ARBA00022759"/>
    </source>
</evidence>
<dbReference type="PANTHER" id="PTHR12302">
    <property type="entry name" value="EBNA2 BINDING PROTEIN P100"/>
    <property type="match status" value="1"/>
</dbReference>
<evidence type="ECO:0000256" key="1">
    <source>
        <dbReference type="ARBA" id="ARBA00022722"/>
    </source>
</evidence>
<keyword evidence="6" id="KW-1185">Reference proteome</keyword>
<dbReference type="InterPro" id="IPR016071">
    <property type="entry name" value="Staphylococal_nuclease_OB-fold"/>
</dbReference>
<dbReference type="PANTHER" id="PTHR12302:SF3">
    <property type="entry name" value="SERINE_THREONINE-PROTEIN KINASE 31"/>
    <property type="match status" value="1"/>
</dbReference>
<dbReference type="Gene3D" id="2.40.50.90">
    <property type="match status" value="1"/>
</dbReference>
<dbReference type="InterPro" id="IPR035437">
    <property type="entry name" value="SNase_OB-fold_sf"/>
</dbReference>
<comment type="caution">
    <text evidence="5">The sequence shown here is derived from an EMBL/GenBank/DDBJ whole genome shotgun (WGS) entry which is preliminary data.</text>
</comment>
<dbReference type="AlphaFoldDB" id="A0A081G2T4"/>
<feature type="domain" description="TNase-like" evidence="4">
    <location>
        <begin position="1"/>
        <end position="122"/>
    </location>
</feature>
<dbReference type="EMBL" id="JMQN01000013">
    <property type="protein sequence ID" value="KEA65089.1"/>
    <property type="molecule type" value="Genomic_DNA"/>
</dbReference>
<dbReference type="GO" id="GO:0004519">
    <property type="term" value="F:endonuclease activity"/>
    <property type="evidence" value="ECO:0007669"/>
    <property type="project" value="UniProtKB-KW"/>
</dbReference>
<proteinExistence type="predicted"/>
<name>A0A081G2T4_9GAMM</name>
<dbReference type="Pfam" id="PF00565">
    <property type="entry name" value="SNase"/>
    <property type="match status" value="1"/>
</dbReference>
<dbReference type="SUPFAM" id="SSF50199">
    <property type="entry name" value="Staphylococcal nuclease"/>
    <property type="match status" value="1"/>
</dbReference>